<sequence>MAEYIIGNVMGPQGPKGDKGDTGAQGPQGKQGVQGPKGDTGSQGPQGKQGLQGPQGNPGPQGAKGDKGDTGPAGPQGPQGPAGPQGPSGGLDIESGDNEKGLNIYWTKFPDGTMIQWGERTYQIDAQGQTEIVFEQPFRDTQYVVSITRDSFYSPLYLPSLVIGDKKVGSAKLKISSNSGLLITNTSSMFSWMAIGRYK</sequence>
<feature type="compositionally biased region" description="Low complexity" evidence="1">
    <location>
        <begin position="24"/>
        <end position="61"/>
    </location>
</feature>
<dbReference type="GO" id="GO:0005615">
    <property type="term" value="C:extracellular space"/>
    <property type="evidence" value="ECO:0007669"/>
    <property type="project" value="TreeGrafter"/>
</dbReference>
<reference evidence="3 4" key="1">
    <citation type="submission" date="2018-06" db="EMBL/GenBank/DDBJ databases">
        <title>Noncontiguous genome sequence of Ruminococcaceae bacterium ASD2818.</title>
        <authorList>
            <person name="Chaplin A.V."/>
            <person name="Sokolova S.R."/>
            <person name="Kochetkova T.O."/>
            <person name="Goltsov A.Y."/>
            <person name="Trofimov D.Y."/>
            <person name="Efimov B.A."/>
        </authorList>
    </citation>
    <scope>NUCLEOTIDE SEQUENCE [LARGE SCALE GENOMIC DNA]</scope>
    <source>
        <strain evidence="3 4">ASD2818</strain>
    </source>
</reference>
<feature type="domain" description="Putative tail fiber protein gp53-like C-terminal" evidence="2">
    <location>
        <begin position="108"/>
        <end position="197"/>
    </location>
</feature>
<dbReference type="InterPro" id="IPR008160">
    <property type="entry name" value="Collagen"/>
</dbReference>
<dbReference type="PANTHER" id="PTHR24023:SF1082">
    <property type="entry name" value="COLLAGEN TRIPLE HELIX REPEAT"/>
    <property type="match status" value="1"/>
</dbReference>
<name>A0A328UB15_9FIRM</name>
<feature type="region of interest" description="Disordered" evidence="1">
    <location>
        <begin position="1"/>
        <end position="97"/>
    </location>
</feature>
<dbReference type="EMBL" id="QLYR01000012">
    <property type="protein sequence ID" value="RAQ22481.1"/>
    <property type="molecule type" value="Genomic_DNA"/>
</dbReference>
<dbReference type="InterPro" id="IPR050149">
    <property type="entry name" value="Collagen_superfamily"/>
</dbReference>
<dbReference type="RefSeq" id="WP_112333542.1">
    <property type="nucleotide sequence ID" value="NZ_JADPHD010000013.1"/>
</dbReference>
<keyword evidence="4" id="KW-1185">Reference proteome</keyword>
<dbReference type="AlphaFoldDB" id="A0A328UB15"/>
<accession>A0A328UB15</accession>
<protein>
    <recommendedName>
        <fullName evidence="2">Putative tail fiber protein gp53-like C-terminal domain-containing protein</fullName>
    </recommendedName>
</protein>
<dbReference type="Pfam" id="PF01391">
    <property type="entry name" value="Collagen"/>
    <property type="match status" value="1"/>
</dbReference>
<dbReference type="GO" id="GO:0031012">
    <property type="term" value="C:extracellular matrix"/>
    <property type="evidence" value="ECO:0007669"/>
    <property type="project" value="TreeGrafter"/>
</dbReference>
<dbReference type="Gene3D" id="2.60.40.3940">
    <property type="match status" value="1"/>
</dbReference>
<proteinExistence type="predicted"/>
<dbReference type="InterPro" id="IPR054075">
    <property type="entry name" value="Gp53-like_C"/>
</dbReference>
<dbReference type="Pfam" id="PF21882">
    <property type="entry name" value="Gp53-like_C"/>
    <property type="match status" value="1"/>
</dbReference>
<evidence type="ECO:0000313" key="3">
    <source>
        <dbReference type="EMBL" id="RAQ22481.1"/>
    </source>
</evidence>
<evidence type="ECO:0000256" key="1">
    <source>
        <dbReference type="SAM" id="MobiDB-lite"/>
    </source>
</evidence>
<evidence type="ECO:0000259" key="2">
    <source>
        <dbReference type="Pfam" id="PF21882"/>
    </source>
</evidence>
<evidence type="ECO:0000313" key="4">
    <source>
        <dbReference type="Proteomes" id="UP000249377"/>
    </source>
</evidence>
<gene>
    <name evidence="3" type="ORF">DPQ25_12650</name>
</gene>
<organism evidence="3 4">
    <name type="scientific">Hydrogeniiclostridium mannosilyticum</name>
    <dbReference type="NCBI Taxonomy" id="2764322"/>
    <lineage>
        <taxon>Bacteria</taxon>
        <taxon>Bacillati</taxon>
        <taxon>Bacillota</taxon>
        <taxon>Clostridia</taxon>
        <taxon>Eubacteriales</taxon>
        <taxon>Acutalibacteraceae</taxon>
        <taxon>Hydrogeniiclostridium</taxon>
    </lineage>
</organism>
<dbReference type="Proteomes" id="UP000249377">
    <property type="component" value="Unassembled WGS sequence"/>
</dbReference>
<comment type="caution">
    <text evidence="3">The sequence shown here is derived from an EMBL/GenBank/DDBJ whole genome shotgun (WGS) entry which is preliminary data.</text>
</comment>
<dbReference type="PANTHER" id="PTHR24023">
    <property type="entry name" value="COLLAGEN ALPHA"/>
    <property type="match status" value="1"/>
</dbReference>